<accession>A0A2C9LZK5</accession>
<sequence length="90" mass="9785">MADLSSSTVDNTPQECQVNDCTSGESGIAQSQSAHGEETLEDLLSTLSQQIKSSDWLQLNTAEKFAKENPEVAQIFKDAVNKYDSTADKD</sequence>
<dbReference type="RefSeq" id="XP_013096835.2">
    <property type="nucleotide sequence ID" value="XM_013241381.2"/>
</dbReference>
<dbReference type="RefSeq" id="XP_013096832.2">
    <property type="nucleotide sequence ID" value="XM_013241378.2"/>
</dbReference>
<dbReference type="KEGG" id="bgt:106080073"/>
<evidence type="ECO:0000256" key="1">
    <source>
        <dbReference type="SAM" id="MobiDB-lite"/>
    </source>
</evidence>
<dbReference type="AlphaFoldDB" id="A0A2C9LZK5"/>
<dbReference type="EnsemblMetazoa" id="BGLB036811-RD">
    <property type="protein sequence ID" value="BGLB036811-PD"/>
    <property type="gene ID" value="BGLB036811"/>
</dbReference>
<feature type="compositionally biased region" description="Polar residues" evidence="1">
    <location>
        <begin position="1"/>
        <end position="34"/>
    </location>
</feature>
<dbReference type="VEuPathDB" id="VectorBase:BGLB036811"/>
<organism evidence="2 3">
    <name type="scientific">Biomphalaria glabrata</name>
    <name type="common">Bloodfluke planorb</name>
    <name type="synonym">Freshwater snail</name>
    <dbReference type="NCBI Taxonomy" id="6526"/>
    <lineage>
        <taxon>Eukaryota</taxon>
        <taxon>Metazoa</taxon>
        <taxon>Spiralia</taxon>
        <taxon>Lophotrochozoa</taxon>
        <taxon>Mollusca</taxon>
        <taxon>Gastropoda</taxon>
        <taxon>Heterobranchia</taxon>
        <taxon>Euthyneura</taxon>
        <taxon>Panpulmonata</taxon>
        <taxon>Hygrophila</taxon>
        <taxon>Lymnaeoidea</taxon>
        <taxon>Planorbidae</taxon>
        <taxon>Biomphalaria</taxon>
    </lineage>
</organism>
<dbReference type="OrthoDB" id="691673at2759"/>
<proteinExistence type="predicted"/>
<dbReference type="RefSeq" id="XP_013096834.2">
    <property type="nucleotide sequence ID" value="XM_013241380.2"/>
</dbReference>
<feature type="region of interest" description="Disordered" evidence="1">
    <location>
        <begin position="1"/>
        <end position="37"/>
    </location>
</feature>
<dbReference type="VEuPathDB" id="VectorBase:BGLAX_050212"/>
<evidence type="ECO:0000313" key="2">
    <source>
        <dbReference type="EnsemblMetazoa" id="BGLB036811-PC"/>
    </source>
</evidence>
<evidence type="ECO:0000313" key="3">
    <source>
        <dbReference type="Proteomes" id="UP000076420"/>
    </source>
</evidence>
<dbReference type="EnsemblMetazoa" id="BGLB036811-RB">
    <property type="protein sequence ID" value="BGLB036811-PB"/>
    <property type="gene ID" value="BGLB036811"/>
</dbReference>
<dbReference type="EnsemblMetazoa" id="BGLB036811-RC">
    <property type="protein sequence ID" value="BGLB036811-PC"/>
    <property type="gene ID" value="BGLB036811"/>
</dbReference>
<reference evidence="2" key="1">
    <citation type="submission" date="2020-05" db="UniProtKB">
        <authorList>
            <consortium name="EnsemblMetazoa"/>
        </authorList>
    </citation>
    <scope>IDENTIFICATION</scope>
    <source>
        <strain evidence="2">BB02</strain>
    </source>
</reference>
<name>A0A2C9LZK5_BIOGL</name>
<protein>
    <submittedName>
        <fullName evidence="2">Uncharacterized protein</fullName>
    </submittedName>
</protein>
<gene>
    <name evidence="2" type="primary">106080073</name>
</gene>
<dbReference type="EnsemblMetazoa" id="BGLB036811-RA">
    <property type="protein sequence ID" value="BGLB036811-PA"/>
    <property type="gene ID" value="BGLB036811"/>
</dbReference>
<dbReference type="Proteomes" id="UP000076420">
    <property type="component" value="Unassembled WGS sequence"/>
</dbReference>